<sequence length="209" mass="24146">MQTNTCKICRRMGTKLFLKGERCSSPKCAVIRKPYPPGPKRKGRFKQLSEYGKELQEKQKLKNWYNLRERQFAKYVKDILKRRSKVEDASGTLIQKLEYRFDNVIFRLGFASSRIQARQFVSHGHFFINGKGVNKPSYQLAKGDKVTVNPVSRKNKNIEKVASMLKKYQSPAWLKLNPENLEAEVVGVPNLIEAAPPAEISTIFEFYSR</sequence>
<evidence type="ECO:0000313" key="11">
    <source>
        <dbReference type="Proteomes" id="UP000178721"/>
    </source>
</evidence>
<evidence type="ECO:0000256" key="1">
    <source>
        <dbReference type="ARBA" id="ARBA00007465"/>
    </source>
</evidence>
<dbReference type="InterPro" id="IPR005709">
    <property type="entry name" value="Ribosomal_uS4_bac-type"/>
</dbReference>
<dbReference type="PROSITE" id="PS50889">
    <property type="entry name" value="S4"/>
    <property type="match status" value="1"/>
</dbReference>
<protein>
    <recommendedName>
        <fullName evidence="6 7">Small ribosomal subunit protein uS4</fullName>
    </recommendedName>
</protein>
<dbReference type="InterPro" id="IPR022801">
    <property type="entry name" value="Ribosomal_uS4"/>
</dbReference>
<keyword evidence="5 7" id="KW-0687">Ribonucleoprotein</keyword>
<comment type="function">
    <text evidence="7">With S5 and S12 plays an important role in translational accuracy.</text>
</comment>
<dbReference type="HAMAP" id="MF_01306_B">
    <property type="entry name" value="Ribosomal_uS4_B"/>
    <property type="match status" value="1"/>
</dbReference>
<dbReference type="SUPFAM" id="SSF55174">
    <property type="entry name" value="Alpha-L RNA-binding motif"/>
    <property type="match status" value="1"/>
</dbReference>
<comment type="function">
    <text evidence="7">One of the primary rRNA binding proteins, it binds directly to 16S rRNA where it nucleates assembly of the body of the 30S subunit.</text>
</comment>
<evidence type="ECO:0000313" key="10">
    <source>
        <dbReference type="EMBL" id="OGZ20373.1"/>
    </source>
</evidence>
<dbReference type="NCBIfam" id="NF003717">
    <property type="entry name" value="PRK05327.1"/>
    <property type="match status" value="1"/>
</dbReference>
<keyword evidence="3 7" id="KW-0694">RNA-binding</keyword>
<dbReference type="SMART" id="SM00363">
    <property type="entry name" value="S4"/>
    <property type="match status" value="1"/>
</dbReference>
<organism evidence="10 11">
    <name type="scientific">Candidatus Nealsonbacteria bacterium RIFCSPHIGHO2_01_FULL_43_31</name>
    <dbReference type="NCBI Taxonomy" id="1801665"/>
    <lineage>
        <taxon>Bacteria</taxon>
        <taxon>Candidatus Nealsoniibacteriota</taxon>
    </lineage>
</organism>
<dbReference type="Gene3D" id="1.10.1050.10">
    <property type="entry name" value="Ribosomal Protein S4 Delta 41, Chain A, domain 1"/>
    <property type="match status" value="1"/>
</dbReference>
<keyword evidence="4 7" id="KW-0689">Ribosomal protein</keyword>
<dbReference type="EMBL" id="MHMA01000015">
    <property type="protein sequence ID" value="OGZ20373.1"/>
    <property type="molecule type" value="Genomic_DNA"/>
</dbReference>
<comment type="caution">
    <text evidence="10">The sequence shown here is derived from an EMBL/GenBank/DDBJ whole genome shotgun (WGS) entry which is preliminary data.</text>
</comment>
<dbReference type="Gene3D" id="3.10.290.10">
    <property type="entry name" value="RNA-binding S4 domain"/>
    <property type="match status" value="1"/>
</dbReference>
<evidence type="ECO:0000256" key="5">
    <source>
        <dbReference type="ARBA" id="ARBA00023274"/>
    </source>
</evidence>
<dbReference type="GO" id="GO:0042274">
    <property type="term" value="P:ribosomal small subunit biogenesis"/>
    <property type="evidence" value="ECO:0007669"/>
    <property type="project" value="TreeGrafter"/>
</dbReference>
<keyword evidence="2 7" id="KW-0699">rRNA-binding</keyword>
<dbReference type="InterPro" id="IPR036986">
    <property type="entry name" value="S4_RNA-bd_sf"/>
</dbReference>
<evidence type="ECO:0000259" key="9">
    <source>
        <dbReference type="SMART" id="SM01390"/>
    </source>
</evidence>
<dbReference type="PANTHER" id="PTHR11831:SF4">
    <property type="entry name" value="SMALL RIBOSOMAL SUBUNIT PROTEIN US4M"/>
    <property type="match status" value="1"/>
</dbReference>
<evidence type="ECO:0000256" key="3">
    <source>
        <dbReference type="ARBA" id="ARBA00022884"/>
    </source>
</evidence>
<comment type="subunit">
    <text evidence="7">Part of the 30S ribosomal subunit. Contacts protein S5. The interaction surface between S4 and S5 is involved in control of translational fidelity.</text>
</comment>
<dbReference type="Pfam" id="PF01479">
    <property type="entry name" value="S4"/>
    <property type="match status" value="1"/>
</dbReference>
<evidence type="ECO:0000259" key="8">
    <source>
        <dbReference type="SMART" id="SM00363"/>
    </source>
</evidence>
<dbReference type="InterPro" id="IPR002942">
    <property type="entry name" value="S4_RNA-bd"/>
</dbReference>
<dbReference type="AlphaFoldDB" id="A0A1G2E3I9"/>
<gene>
    <name evidence="7" type="primary">rpsD</name>
    <name evidence="10" type="ORF">A2654_01915</name>
</gene>
<dbReference type="GO" id="GO:0006412">
    <property type="term" value="P:translation"/>
    <property type="evidence" value="ECO:0007669"/>
    <property type="project" value="UniProtKB-UniRule"/>
</dbReference>
<dbReference type="CDD" id="cd00165">
    <property type="entry name" value="S4"/>
    <property type="match status" value="1"/>
</dbReference>
<dbReference type="GO" id="GO:0015935">
    <property type="term" value="C:small ribosomal subunit"/>
    <property type="evidence" value="ECO:0007669"/>
    <property type="project" value="InterPro"/>
</dbReference>
<dbReference type="Pfam" id="PF00163">
    <property type="entry name" value="Ribosomal_S4"/>
    <property type="match status" value="1"/>
</dbReference>
<feature type="domain" description="Small ribosomal subunit protein uS4 N-terminal" evidence="9">
    <location>
        <begin position="3"/>
        <end position="98"/>
    </location>
</feature>
<accession>A0A1G2E3I9</accession>
<evidence type="ECO:0000256" key="7">
    <source>
        <dbReference type="HAMAP-Rule" id="MF_01306"/>
    </source>
</evidence>
<dbReference type="PANTHER" id="PTHR11831">
    <property type="entry name" value="30S 40S RIBOSOMAL PROTEIN"/>
    <property type="match status" value="1"/>
</dbReference>
<dbReference type="GO" id="GO:0003735">
    <property type="term" value="F:structural constituent of ribosome"/>
    <property type="evidence" value="ECO:0007669"/>
    <property type="project" value="InterPro"/>
</dbReference>
<dbReference type="NCBIfam" id="TIGR01017">
    <property type="entry name" value="rpsD_bact"/>
    <property type="match status" value="1"/>
</dbReference>
<dbReference type="Proteomes" id="UP000178721">
    <property type="component" value="Unassembled WGS sequence"/>
</dbReference>
<dbReference type="GO" id="GO:0019843">
    <property type="term" value="F:rRNA binding"/>
    <property type="evidence" value="ECO:0007669"/>
    <property type="project" value="UniProtKB-UniRule"/>
</dbReference>
<proteinExistence type="inferred from homology"/>
<comment type="similarity">
    <text evidence="1 7">Belongs to the universal ribosomal protein uS4 family.</text>
</comment>
<dbReference type="InterPro" id="IPR001912">
    <property type="entry name" value="Ribosomal_uS4_N"/>
</dbReference>
<evidence type="ECO:0000256" key="6">
    <source>
        <dbReference type="ARBA" id="ARBA00035254"/>
    </source>
</evidence>
<feature type="domain" description="RNA-binding S4" evidence="8">
    <location>
        <begin position="99"/>
        <end position="159"/>
    </location>
</feature>
<evidence type="ECO:0000256" key="4">
    <source>
        <dbReference type="ARBA" id="ARBA00022980"/>
    </source>
</evidence>
<dbReference type="FunFam" id="3.10.290.10:FF:000001">
    <property type="entry name" value="30S ribosomal protein S4"/>
    <property type="match status" value="1"/>
</dbReference>
<reference evidence="10 11" key="1">
    <citation type="journal article" date="2016" name="Nat. Commun.">
        <title>Thousands of microbial genomes shed light on interconnected biogeochemical processes in an aquifer system.</title>
        <authorList>
            <person name="Anantharaman K."/>
            <person name="Brown C.T."/>
            <person name="Hug L.A."/>
            <person name="Sharon I."/>
            <person name="Castelle C.J."/>
            <person name="Probst A.J."/>
            <person name="Thomas B.C."/>
            <person name="Singh A."/>
            <person name="Wilkins M.J."/>
            <person name="Karaoz U."/>
            <person name="Brodie E.L."/>
            <person name="Williams K.H."/>
            <person name="Hubbard S.S."/>
            <person name="Banfield J.F."/>
        </authorList>
    </citation>
    <scope>NUCLEOTIDE SEQUENCE [LARGE SCALE GENOMIC DNA]</scope>
</reference>
<evidence type="ECO:0000256" key="2">
    <source>
        <dbReference type="ARBA" id="ARBA00022730"/>
    </source>
</evidence>
<dbReference type="SMART" id="SM01390">
    <property type="entry name" value="Ribosomal_S4"/>
    <property type="match status" value="1"/>
</dbReference>
<name>A0A1G2E3I9_9BACT</name>